<evidence type="ECO:0000313" key="1">
    <source>
        <dbReference type="EMBL" id="KIW56683.1"/>
    </source>
</evidence>
<protein>
    <submittedName>
        <fullName evidence="1">Uncharacterized protein</fullName>
    </submittedName>
</protein>
<dbReference type="RefSeq" id="XP_013317267.1">
    <property type="nucleotide sequence ID" value="XM_013461813.1"/>
</dbReference>
<dbReference type="Proteomes" id="UP000054342">
    <property type="component" value="Unassembled WGS sequence"/>
</dbReference>
<sequence>MLTVACGLALCTYTPPTWLGTPLTAKASTFSTITEEAVTPVQVTMWAFDPTDSTPVSRFSRSKVPFLEIVVDCDIQRMGSTMPKGDTLTAGSKNRRDVSISLCIRPSFIQPQCFTV</sequence>
<name>A0A0D2EMN6_9EURO</name>
<gene>
    <name evidence="1" type="ORF">PV05_05323</name>
</gene>
<dbReference type="HOGENOM" id="CLU_2096907_0_0_1"/>
<evidence type="ECO:0000313" key="2">
    <source>
        <dbReference type="Proteomes" id="UP000054342"/>
    </source>
</evidence>
<dbReference type="AlphaFoldDB" id="A0A0D2EMN6"/>
<accession>A0A0D2EMN6</accession>
<reference evidence="1 2" key="1">
    <citation type="submission" date="2015-01" db="EMBL/GenBank/DDBJ databases">
        <title>The Genome Sequence of Exophiala xenobiotica CBS118157.</title>
        <authorList>
            <consortium name="The Broad Institute Genomics Platform"/>
            <person name="Cuomo C."/>
            <person name="de Hoog S."/>
            <person name="Gorbushina A."/>
            <person name="Stielow B."/>
            <person name="Teixiera M."/>
            <person name="Abouelleil A."/>
            <person name="Chapman S.B."/>
            <person name="Priest M."/>
            <person name="Young S.K."/>
            <person name="Wortman J."/>
            <person name="Nusbaum C."/>
            <person name="Birren B."/>
        </authorList>
    </citation>
    <scope>NUCLEOTIDE SEQUENCE [LARGE SCALE GENOMIC DNA]</scope>
    <source>
        <strain evidence="1 2">CBS 118157</strain>
    </source>
</reference>
<keyword evidence="2" id="KW-1185">Reference proteome</keyword>
<dbReference type="EMBL" id="KN847319">
    <property type="protein sequence ID" value="KIW56683.1"/>
    <property type="molecule type" value="Genomic_DNA"/>
</dbReference>
<dbReference type="GeneID" id="25327231"/>
<organism evidence="1 2">
    <name type="scientific">Exophiala xenobiotica</name>
    <dbReference type="NCBI Taxonomy" id="348802"/>
    <lineage>
        <taxon>Eukaryota</taxon>
        <taxon>Fungi</taxon>
        <taxon>Dikarya</taxon>
        <taxon>Ascomycota</taxon>
        <taxon>Pezizomycotina</taxon>
        <taxon>Eurotiomycetes</taxon>
        <taxon>Chaetothyriomycetidae</taxon>
        <taxon>Chaetothyriales</taxon>
        <taxon>Herpotrichiellaceae</taxon>
        <taxon>Exophiala</taxon>
    </lineage>
</organism>
<proteinExistence type="predicted"/>